<name>A0A3D8GMF6_9BACI</name>
<dbReference type="RefSeq" id="WP_115453261.1">
    <property type="nucleotide sequence ID" value="NZ_QNQT01000009.1"/>
</dbReference>
<evidence type="ECO:0000313" key="1">
    <source>
        <dbReference type="EMBL" id="RDU35477.1"/>
    </source>
</evidence>
<keyword evidence="2" id="KW-1185">Reference proteome</keyword>
<dbReference type="OrthoDB" id="2973944at2"/>
<dbReference type="AlphaFoldDB" id="A0A3D8GMF6"/>
<accession>A0A3D8GMF6</accession>
<dbReference type="Proteomes" id="UP000257144">
    <property type="component" value="Unassembled WGS sequence"/>
</dbReference>
<evidence type="ECO:0000313" key="2">
    <source>
        <dbReference type="Proteomes" id="UP000257144"/>
    </source>
</evidence>
<proteinExistence type="predicted"/>
<organism evidence="1 2">
    <name type="scientific">Neobacillus piezotolerans</name>
    <dbReference type="NCBI Taxonomy" id="2259171"/>
    <lineage>
        <taxon>Bacteria</taxon>
        <taxon>Bacillati</taxon>
        <taxon>Bacillota</taxon>
        <taxon>Bacilli</taxon>
        <taxon>Bacillales</taxon>
        <taxon>Bacillaceae</taxon>
        <taxon>Neobacillus</taxon>
    </lineage>
</organism>
<sequence>MRKEIYDESRLIELCGTVKRFISKSYTKIMFTFEDEIHGELILVAHYDSILYYNLKRKGKYRLFVALKGHVNHKESGQIFTNNALVVRKVVQPPR</sequence>
<protein>
    <submittedName>
        <fullName evidence="1">Uncharacterized protein</fullName>
    </submittedName>
</protein>
<comment type="caution">
    <text evidence="1">The sequence shown here is derived from an EMBL/GenBank/DDBJ whole genome shotgun (WGS) entry which is preliminary data.</text>
</comment>
<reference evidence="1 2" key="1">
    <citation type="submission" date="2018-07" db="EMBL/GenBank/DDBJ databases">
        <title>Bacillus sp. YLB-04 draft genome sequence.</title>
        <authorList>
            <person name="Yu L."/>
            <person name="Tang X."/>
        </authorList>
    </citation>
    <scope>NUCLEOTIDE SEQUENCE [LARGE SCALE GENOMIC DNA]</scope>
    <source>
        <strain evidence="1 2">YLB-04</strain>
    </source>
</reference>
<dbReference type="EMBL" id="QNQT01000009">
    <property type="protein sequence ID" value="RDU35477.1"/>
    <property type="molecule type" value="Genomic_DNA"/>
</dbReference>
<gene>
    <name evidence="1" type="ORF">DRW41_17200</name>
</gene>